<dbReference type="InterPro" id="IPR023434">
    <property type="entry name" value="Arginosuc_synth_type_1_subfam"/>
</dbReference>
<feature type="compositionally biased region" description="Low complexity" evidence="10">
    <location>
        <begin position="400"/>
        <end position="409"/>
    </location>
</feature>
<evidence type="ECO:0000256" key="7">
    <source>
        <dbReference type="ARBA" id="ARBA00022741"/>
    </source>
</evidence>
<dbReference type="NCBIfam" id="NF001770">
    <property type="entry name" value="PRK00509.1"/>
    <property type="match status" value="1"/>
</dbReference>
<comment type="subunit">
    <text evidence="2 9">Homotetramer.</text>
</comment>
<feature type="binding site" evidence="9">
    <location>
        <position position="180"/>
    </location>
    <ligand>
        <name>L-citrulline</name>
        <dbReference type="ChEBI" id="CHEBI:57743"/>
    </ligand>
</feature>
<dbReference type="GO" id="GO:0005524">
    <property type="term" value="F:ATP binding"/>
    <property type="evidence" value="ECO:0007669"/>
    <property type="project" value="UniProtKB-UniRule"/>
</dbReference>
<evidence type="ECO:0000256" key="8">
    <source>
        <dbReference type="ARBA" id="ARBA00022840"/>
    </source>
</evidence>
<dbReference type="PANTHER" id="PTHR11587:SF2">
    <property type="entry name" value="ARGININOSUCCINATE SYNTHASE"/>
    <property type="match status" value="1"/>
</dbReference>
<feature type="region of interest" description="Disordered" evidence="10">
    <location>
        <begin position="400"/>
        <end position="432"/>
    </location>
</feature>
<gene>
    <name evidence="9" type="primary">argG</name>
    <name evidence="13" type="ORF">E6K73_03485</name>
</gene>
<evidence type="ECO:0000256" key="9">
    <source>
        <dbReference type="HAMAP-Rule" id="MF_00005"/>
    </source>
</evidence>
<dbReference type="PROSITE" id="PS00565">
    <property type="entry name" value="ARGININOSUCCIN_SYN_2"/>
    <property type="match status" value="1"/>
</dbReference>
<dbReference type="AlphaFoldDB" id="A0A538SLJ4"/>
<dbReference type="InterPro" id="IPR048268">
    <property type="entry name" value="Arginosuc_syn_C"/>
</dbReference>
<name>A0A538SLJ4_UNCEI</name>
<comment type="similarity">
    <text evidence="9">Belongs to the argininosuccinate synthase family. Type 1 subfamily.</text>
</comment>
<comment type="subcellular location">
    <subcellularLocation>
        <location evidence="9">Cytoplasm</location>
    </subcellularLocation>
</comment>
<protein>
    <recommendedName>
        <fullName evidence="3 9">Argininosuccinate synthase</fullName>
        <ecNumber evidence="3 9">6.3.4.5</ecNumber>
    </recommendedName>
    <alternativeName>
        <fullName evidence="9">Citrulline--aspartate ligase</fullName>
    </alternativeName>
</protein>
<dbReference type="FunFam" id="3.90.1260.10:FF:000007">
    <property type="entry name" value="Argininosuccinate synthase"/>
    <property type="match status" value="1"/>
</dbReference>
<feature type="binding site" evidence="9">
    <location>
        <position position="123"/>
    </location>
    <ligand>
        <name>L-aspartate</name>
        <dbReference type="ChEBI" id="CHEBI:29991"/>
    </ligand>
</feature>
<dbReference type="InterPro" id="IPR014729">
    <property type="entry name" value="Rossmann-like_a/b/a_fold"/>
</dbReference>
<keyword evidence="9" id="KW-0963">Cytoplasm</keyword>
<feature type="binding site" evidence="9">
    <location>
        <position position="127"/>
    </location>
    <ligand>
        <name>L-citrulline</name>
        <dbReference type="ChEBI" id="CHEBI:57743"/>
    </ligand>
</feature>
<dbReference type="GO" id="GO:0004055">
    <property type="term" value="F:argininosuccinate synthase activity"/>
    <property type="evidence" value="ECO:0007669"/>
    <property type="project" value="UniProtKB-UniRule"/>
</dbReference>
<feature type="binding site" evidence="9">
    <location>
        <position position="189"/>
    </location>
    <ligand>
        <name>L-citrulline</name>
        <dbReference type="ChEBI" id="CHEBI:57743"/>
    </ligand>
</feature>
<dbReference type="SUPFAM" id="SSF52402">
    <property type="entry name" value="Adenine nucleotide alpha hydrolases-like"/>
    <property type="match status" value="1"/>
</dbReference>
<keyword evidence="8 9" id="KW-0067">ATP-binding</keyword>
<dbReference type="InterPro" id="IPR048267">
    <property type="entry name" value="Arginosuc_syn_N"/>
</dbReference>
<dbReference type="SUPFAM" id="SSF69864">
    <property type="entry name" value="Argininosuccinate synthetase, C-terminal domain"/>
    <property type="match status" value="1"/>
</dbReference>
<evidence type="ECO:0000256" key="5">
    <source>
        <dbReference type="ARBA" id="ARBA00022598"/>
    </source>
</evidence>
<organism evidence="13 14">
    <name type="scientific">Eiseniibacteriota bacterium</name>
    <dbReference type="NCBI Taxonomy" id="2212470"/>
    <lineage>
        <taxon>Bacteria</taxon>
        <taxon>Candidatus Eiseniibacteriota</taxon>
    </lineage>
</organism>
<feature type="compositionally biased region" description="Basic and acidic residues" evidence="10">
    <location>
        <begin position="417"/>
        <end position="432"/>
    </location>
</feature>
<dbReference type="Pfam" id="PF00764">
    <property type="entry name" value="Arginosuc_synth"/>
    <property type="match status" value="1"/>
</dbReference>
<feature type="binding site" evidence="9">
    <location>
        <position position="131"/>
    </location>
    <ligand>
        <name>L-citrulline</name>
        <dbReference type="ChEBI" id="CHEBI:57743"/>
    </ligand>
</feature>
<feature type="binding site" evidence="9">
    <location>
        <position position="128"/>
    </location>
    <ligand>
        <name>L-aspartate</name>
        <dbReference type="ChEBI" id="CHEBI:29991"/>
    </ligand>
</feature>
<dbReference type="InterPro" id="IPR001518">
    <property type="entry name" value="Arginosuc_synth"/>
</dbReference>
<feature type="binding site" evidence="9">
    <location>
        <position position="265"/>
    </location>
    <ligand>
        <name>L-citrulline</name>
        <dbReference type="ChEBI" id="CHEBI:57743"/>
    </ligand>
</feature>
<keyword evidence="5 9" id="KW-0436">Ligase</keyword>
<dbReference type="Proteomes" id="UP000320184">
    <property type="component" value="Unassembled WGS sequence"/>
</dbReference>
<evidence type="ECO:0000259" key="11">
    <source>
        <dbReference type="Pfam" id="PF00764"/>
    </source>
</evidence>
<dbReference type="InterPro" id="IPR018223">
    <property type="entry name" value="Arginosuc_synth_CS"/>
</dbReference>
<comment type="catalytic activity">
    <reaction evidence="9">
        <text>L-citrulline + L-aspartate + ATP = 2-(N(omega)-L-arginino)succinate + AMP + diphosphate + H(+)</text>
        <dbReference type="Rhea" id="RHEA:10932"/>
        <dbReference type="ChEBI" id="CHEBI:15378"/>
        <dbReference type="ChEBI" id="CHEBI:29991"/>
        <dbReference type="ChEBI" id="CHEBI:30616"/>
        <dbReference type="ChEBI" id="CHEBI:33019"/>
        <dbReference type="ChEBI" id="CHEBI:57472"/>
        <dbReference type="ChEBI" id="CHEBI:57743"/>
        <dbReference type="ChEBI" id="CHEBI:456215"/>
        <dbReference type="EC" id="6.3.4.5"/>
    </reaction>
</comment>
<reference evidence="13 14" key="1">
    <citation type="journal article" date="2019" name="Nat. Microbiol.">
        <title>Mediterranean grassland soil C-N compound turnover is dependent on rainfall and depth, and is mediated by genomically divergent microorganisms.</title>
        <authorList>
            <person name="Diamond S."/>
            <person name="Andeer P.F."/>
            <person name="Li Z."/>
            <person name="Crits-Christoph A."/>
            <person name="Burstein D."/>
            <person name="Anantharaman K."/>
            <person name="Lane K.R."/>
            <person name="Thomas B.C."/>
            <person name="Pan C."/>
            <person name="Northen T.R."/>
            <person name="Banfield J.F."/>
        </authorList>
    </citation>
    <scope>NUCLEOTIDE SEQUENCE [LARGE SCALE GENOMIC DNA]</scope>
    <source>
        <strain evidence="13">WS_3</strain>
    </source>
</reference>
<dbReference type="GO" id="GO:0000050">
    <property type="term" value="P:urea cycle"/>
    <property type="evidence" value="ECO:0007669"/>
    <property type="project" value="TreeGrafter"/>
</dbReference>
<dbReference type="InterPro" id="IPR024074">
    <property type="entry name" value="AS_cat/multimer_dom_body"/>
</dbReference>
<evidence type="ECO:0000256" key="3">
    <source>
        <dbReference type="ARBA" id="ARBA00012286"/>
    </source>
</evidence>
<dbReference type="PANTHER" id="PTHR11587">
    <property type="entry name" value="ARGININOSUCCINATE SYNTHASE"/>
    <property type="match status" value="1"/>
</dbReference>
<comment type="pathway">
    <text evidence="1 9">Amino-acid biosynthesis; L-arginine biosynthesis; L-arginine from L-ornithine and carbamoyl phosphate: step 2/3.</text>
</comment>
<proteinExistence type="inferred from homology"/>
<feature type="domain" description="Arginosuccinate synthase-like N-terminal" evidence="11">
    <location>
        <begin position="10"/>
        <end position="170"/>
    </location>
</feature>
<keyword evidence="7 9" id="KW-0547">Nucleotide-binding</keyword>
<evidence type="ECO:0000256" key="4">
    <source>
        <dbReference type="ARBA" id="ARBA00022571"/>
    </source>
</evidence>
<dbReference type="EC" id="6.3.4.5" evidence="3 9"/>
<dbReference type="UniPathway" id="UPA00068">
    <property type="reaction ID" value="UER00113"/>
</dbReference>
<evidence type="ECO:0000256" key="2">
    <source>
        <dbReference type="ARBA" id="ARBA00011881"/>
    </source>
</evidence>
<dbReference type="Gene3D" id="3.40.50.620">
    <property type="entry name" value="HUPs"/>
    <property type="match status" value="1"/>
</dbReference>
<dbReference type="CDD" id="cd01999">
    <property type="entry name" value="ASS"/>
    <property type="match status" value="1"/>
</dbReference>
<feature type="binding site" evidence="9">
    <location>
        <position position="127"/>
    </location>
    <ligand>
        <name>L-aspartate</name>
        <dbReference type="ChEBI" id="CHEBI:29991"/>
    </ligand>
</feature>
<keyword evidence="6 9" id="KW-0028">Amino-acid biosynthesis</keyword>
<feature type="binding site" evidence="9">
    <location>
        <position position="121"/>
    </location>
    <ligand>
        <name>ATP</name>
        <dbReference type="ChEBI" id="CHEBI:30616"/>
    </ligand>
</feature>
<dbReference type="FunFam" id="3.40.50.620:FF:000019">
    <property type="entry name" value="Argininosuccinate synthase"/>
    <property type="match status" value="1"/>
</dbReference>
<dbReference type="PROSITE" id="PS00564">
    <property type="entry name" value="ARGININOSUCCIN_SYN_1"/>
    <property type="match status" value="1"/>
</dbReference>
<dbReference type="HAMAP" id="MF_00005">
    <property type="entry name" value="Arg_succ_synth_type1"/>
    <property type="match status" value="1"/>
</dbReference>
<feature type="binding site" evidence="9">
    <location>
        <position position="277"/>
    </location>
    <ligand>
        <name>L-citrulline</name>
        <dbReference type="ChEBI" id="CHEBI:57743"/>
    </ligand>
</feature>
<dbReference type="GO" id="GO:0000053">
    <property type="term" value="P:argininosuccinate metabolic process"/>
    <property type="evidence" value="ECO:0007669"/>
    <property type="project" value="TreeGrafter"/>
</dbReference>
<feature type="binding site" evidence="9">
    <location>
        <position position="91"/>
    </location>
    <ligand>
        <name>L-citrulline</name>
        <dbReference type="ChEBI" id="CHEBI:57743"/>
    </ligand>
</feature>
<evidence type="ECO:0000259" key="12">
    <source>
        <dbReference type="Pfam" id="PF20979"/>
    </source>
</evidence>
<feature type="binding site" evidence="9">
    <location>
        <begin position="13"/>
        <end position="21"/>
    </location>
    <ligand>
        <name>ATP</name>
        <dbReference type="ChEBI" id="CHEBI:30616"/>
    </ligand>
</feature>
<dbReference type="GO" id="GO:0006526">
    <property type="term" value="P:L-arginine biosynthetic process"/>
    <property type="evidence" value="ECO:0007669"/>
    <property type="project" value="UniProtKB-UniRule"/>
</dbReference>
<comment type="caution">
    <text evidence="13">The sequence shown here is derived from an EMBL/GenBank/DDBJ whole genome shotgun (WGS) entry which is preliminary data.</text>
</comment>
<keyword evidence="4 9" id="KW-0055">Arginine biosynthesis</keyword>
<feature type="domain" description="Arginosuccinate synthase C-terminal" evidence="12">
    <location>
        <begin position="179"/>
        <end position="393"/>
    </location>
</feature>
<sequence length="432" mass="46914">MKKGPGVKRAVLAYSGGLDTSIIVHWLKEHYGCEVVCYCSDVGQGEELSGLEPRARRLGASEVVIEDLRLPFVRDFVFPALRAGAVYEGSYLLGTALARPLIASRQVWCAERVGADALAHGCTGKGNDQVRFELTYLALAPHLKVIAPWREWDIVSREDALAYAARHGIPVQQTAGDLFSRDANLWHLSHEGGVLEDPAVAAPESLYRLTAGPERQPARPETVTIAFESGRPVRLNGRALDPVSLVAELNALAGRHGVGRADLVESRLVGMKSRGVYETPAGTVLHEALEDLCRLTLPHDLLRTRVELSLRMADLIYSGMWFSPLRRALQAFVDTALQVATGEVSVELLHGQARAVARSSPQSLYRPDLASFDMTGYDAHHAEGFIKLFGLPLATTARRGMATEGSEAAGAGGGRSETLETREKPREVDRVG</sequence>
<comment type="caution">
    <text evidence="9">Lacks conserved residue(s) required for the propagation of feature annotation.</text>
</comment>
<dbReference type="Gene3D" id="3.90.1260.10">
    <property type="entry name" value="Argininosuccinate synthetase, chain A, domain 2"/>
    <property type="match status" value="1"/>
</dbReference>
<accession>A0A538SLJ4</accession>
<evidence type="ECO:0000313" key="13">
    <source>
        <dbReference type="EMBL" id="TMQ52232.1"/>
    </source>
</evidence>
<dbReference type="NCBIfam" id="TIGR00032">
    <property type="entry name" value="argG"/>
    <property type="match status" value="1"/>
</dbReference>
<dbReference type="Gene3D" id="1.20.5.470">
    <property type="entry name" value="Single helix bin"/>
    <property type="match status" value="1"/>
</dbReference>
<evidence type="ECO:0000256" key="1">
    <source>
        <dbReference type="ARBA" id="ARBA00004967"/>
    </source>
</evidence>
<dbReference type="EMBL" id="VBOT01000039">
    <property type="protein sequence ID" value="TMQ52232.1"/>
    <property type="molecule type" value="Genomic_DNA"/>
</dbReference>
<evidence type="ECO:0000256" key="6">
    <source>
        <dbReference type="ARBA" id="ARBA00022605"/>
    </source>
</evidence>
<dbReference type="GO" id="GO:0005737">
    <property type="term" value="C:cytoplasm"/>
    <property type="evidence" value="ECO:0007669"/>
    <property type="project" value="UniProtKB-SubCell"/>
</dbReference>
<evidence type="ECO:0000313" key="14">
    <source>
        <dbReference type="Proteomes" id="UP000320184"/>
    </source>
</evidence>
<dbReference type="Pfam" id="PF20979">
    <property type="entry name" value="Arginosuc_syn_C"/>
    <property type="match status" value="1"/>
</dbReference>
<evidence type="ECO:0000256" key="10">
    <source>
        <dbReference type="SAM" id="MobiDB-lite"/>
    </source>
</evidence>